<dbReference type="InterPro" id="IPR021047">
    <property type="entry name" value="Mannosyltransferase_CMT1"/>
</dbReference>
<gene>
    <name evidence="2" type="ORF">PENARI_c002G05361</name>
</gene>
<dbReference type="STRING" id="1835702.A0A1F5LV85"/>
<proteinExistence type="predicted"/>
<reference evidence="2 3" key="1">
    <citation type="journal article" date="2016" name="Sci. Rep.">
        <title>Penicillium arizonense, a new, genome sequenced fungal species, reveals a high chemical diversity in secreted metabolites.</title>
        <authorList>
            <person name="Grijseels S."/>
            <person name="Nielsen J.C."/>
            <person name="Randelovic M."/>
            <person name="Nielsen J."/>
            <person name="Nielsen K.F."/>
            <person name="Workman M."/>
            <person name="Frisvad J.C."/>
        </authorList>
    </citation>
    <scope>NUCLEOTIDE SEQUENCE [LARGE SCALE GENOMIC DNA]</scope>
    <source>
        <strain evidence="2 3">CBS 141311</strain>
    </source>
</reference>
<sequence>MSENSNQLHLIQHQTNTSEANKPHHVPKSKERIYIASVNWNNEAILRSHWSRALLDLSSKLGPENIFISIYESGSYDNTKGALRELDWELERLRIPRNVTLSPVTHEDEITAPARGEGWVKTVGGGKQLRRVPYLARVRNLGLLPLYDLARQGITFDKILFLNDVVFTPSDVFELLDTNNGEYGAACSLDFSKPPTYYDTFALRDIKGHEAVMQTWPFFRTAESRHAMKNLSPVPVASCWNGMVAMPASPFLAKSPLRFRGIPDSLADYHLEGSECCLIHADNPLSKEKGVYLNPRVRVGYNGPGYTAVNPITNWLTAKSILQGLWINRLRRWSITSWIKEEVVRRRVDSWKALSHKNEEPGQFCIINEMQVLRRYGWAHHMEFQ</sequence>
<evidence type="ECO:0000256" key="1">
    <source>
        <dbReference type="SAM" id="MobiDB-lite"/>
    </source>
</evidence>
<dbReference type="OrthoDB" id="262547at2759"/>
<dbReference type="Pfam" id="PF11735">
    <property type="entry name" value="CAP59_mtransfer"/>
    <property type="match status" value="1"/>
</dbReference>
<feature type="compositionally biased region" description="Polar residues" evidence="1">
    <location>
        <begin position="1"/>
        <end position="20"/>
    </location>
</feature>
<feature type="region of interest" description="Disordered" evidence="1">
    <location>
        <begin position="1"/>
        <end position="28"/>
    </location>
</feature>
<dbReference type="PANTHER" id="PTHR34144:SF7">
    <property type="entry name" value="EXPORT PROTEIN (CAP59), PUTATIVE (AFU_ORTHOLOGUE AFUA_7G05020)-RELATED"/>
    <property type="match status" value="1"/>
</dbReference>
<evidence type="ECO:0008006" key="4">
    <source>
        <dbReference type="Google" id="ProtNLM"/>
    </source>
</evidence>
<keyword evidence="3" id="KW-1185">Reference proteome</keyword>
<dbReference type="GeneID" id="34572243"/>
<protein>
    <recommendedName>
        <fullName evidence="4">Glycosyltransferase family 69 protein</fullName>
    </recommendedName>
</protein>
<accession>A0A1F5LV85</accession>
<evidence type="ECO:0000313" key="2">
    <source>
        <dbReference type="EMBL" id="OGE57078.1"/>
    </source>
</evidence>
<name>A0A1F5LV85_PENAI</name>
<dbReference type="RefSeq" id="XP_022492505.1">
    <property type="nucleotide sequence ID" value="XM_022627509.1"/>
</dbReference>
<dbReference type="EMBL" id="LXJU01000002">
    <property type="protein sequence ID" value="OGE57078.1"/>
    <property type="molecule type" value="Genomic_DNA"/>
</dbReference>
<dbReference type="Proteomes" id="UP000177622">
    <property type="component" value="Unassembled WGS sequence"/>
</dbReference>
<evidence type="ECO:0000313" key="3">
    <source>
        <dbReference type="Proteomes" id="UP000177622"/>
    </source>
</evidence>
<dbReference type="AlphaFoldDB" id="A0A1F5LV85"/>
<dbReference type="PANTHER" id="PTHR34144">
    <property type="entry name" value="CHROMOSOME 8, WHOLE GENOME SHOTGUN SEQUENCE"/>
    <property type="match status" value="1"/>
</dbReference>
<comment type="caution">
    <text evidence="2">The sequence shown here is derived from an EMBL/GenBank/DDBJ whole genome shotgun (WGS) entry which is preliminary data.</text>
</comment>
<organism evidence="2 3">
    <name type="scientific">Penicillium arizonense</name>
    <dbReference type="NCBI Taxonomy" id="1835702"/>
    <lineage>
        <taxon>Eukaryota</taxon>
        <taxon>Fungi</taxon>
        <taxon>Dikarya</taxon>
        <taxon>Ascomycota</taxon>
        <taxon>Pezizomycotina</taxon>
        <taxon>Eurotiomycetes</taxon>
        <taxon>Eurotiomycetidae</taxon>
        <taxon>Eurotiales</taxon>
        <taxon>Aspergillaceae</taxon>
        <taxon>Penicillium</taxon>
    </lineage>
</organism>